<evidence type="ECO:0000313" key="3">
    <source>
        <dbReference type="EMBL" id="KAF9439669.1"/>
    </source>
</evidence>
<evidence type="ECO:0000313" key="4">
    <source>
        <dbReference type="Proteomes" id="UP000807342"/>
    </source>
</evidence>
<keyword evidence="2" id="KW-0472">Membrane</keyword>
<feature type="region of interest" description="Disordered" evidence="1">
    <location>
        <begin position="73"/>
        <end position="128"/>
    </location>
</feature>
<keyword evidence="2" id="KW-0812">Transmembrane</keyword>
<dbReference type="Proteomes" id="UP000807342">
    <property type="component" value="Unassembled WGS sequence"/>
</dbReference>
<accession>A0A9P5WVW3</accession>
<dbReference type="EMBL" id="MU153699">
    <property type="protein sequence ID" value="KAF9439669.1"/>
    <property type="molecule type" value="Genomic_DNA"/>
</dbReference>
<keyword evidence="2" id="KW-1133">Transmembrane helix</keyword>
<evidence type="ECO:0000256" key="2">
    <source>
        <dbReference type="SAM" id="Phobius"/>
    </source>
</evidence>
<gene>
    <name evidence="3" type="ORF">P691DRAFT_769163</name>
</gene>
<reference evidence="3" key="1">
    <citation type="submission" date="2020-11" db="EMBL/GenBank/DDBJ databases">
        <authorList>
            <consortium name="DOE Joint Genome Institute"/>
            <person name="Ahrendt S."/>
            <person name="Riley R."/>
            <person name="Andreopoulos W."/>
            <person name="Labutti K."/>
            <person name="Pangilinan J."/>
            <person name="Ruiz-Duenas F.J."/>
            <person name="Barrasa J.M."/>
            <person name="Sanchez-Garcia M."/>
            <person name="Camarero S."/>
            <person name="Miyauchi S."/>
            <person name="Serrano A."/>
            <person name="Linde D."/>
            <person name="Babiker R."/>
            <person name="Drula E."/>
            <person name="Ayuso-Fernandez I."/>
            <person name="Pacheco R."/>
            <person name="Padilla G."/>
            <person name="Ferreira P."/>
            <person name="Barriuso J."/>
            <person name="Kellner H."/>
            <person name="Castanera R."/>
            <person name="Alfaro M."/>
            <person name="Ramirez L."/>
            <person name="Pisabarro A.G."/>
            <person name="Kuo A."/>
            <person name="Tritt A."/>
            <person name="Lipzen A."/>
            <person name="He G."/>
            <person name="Yan M."/>
            <person name="Ng V."/>
            <person name="Cullen D."/>
            <person name="Martin F."/>
            <person name="Rosso M.-N."/>
            <person name="Henrissat B."/>
            <person name="Hibbett D."/>
            <person name="Martinez A.T."/>
            <person name="Grigoriev I.V."/>
        </authorList>
    </citation>
    <scope>NUCLEOTIDE SEQUENCE</scope>
    <source>
        <strain evidence="3">MF-IS2</strain>
    </source>
</reference>
<dbReference type="AlphaFoldDB" id="A0A9P5WVW3"/>
<feature type="transmembrane region" description="Helical" evidence="2">
    <location>
        <begin position="6"/>
        <end position="26"/>
    </location>
</feature>
<organism evidence="3 4">
    <name type="scientific">Macrolepiota fuliginosa MF-IS2</name>
    <dbReference type="NCBI Taxonomy" id="1400762"/>
    <lineage>
        <taxon>Eukaryota</taxon>
        <taxon>Fungi</taxon>
        <taxon>Dikarya</taxon>
        <taxon>Basidiomycota</taxon>
        <taxon>Agaricomycotina</taxon>
        <taxon>Agaricomycetes</taxon>
        <taxon>Agaricomycetidae</taxon>
        <taxon>Agaricales</taxon>
        <taxon>Agaricineae</taxon>
        <taxon>Agaricaceae</taxon>
        <taxon>Macrolepiota</taxon>
    </lineage>
</organism>
<keyword evidence="4" id="KW-1185">Reference proteome</keyword>
<name>A0A9P5WVW3_9AGAR</name>
<protein>
    <submittedName>
        <fullName evidence="3">Uncharacterized protein</fullName>
    </submittedName>
</protein>
<feature type="compositionally biased region" description="Low complexity" evidence="1">
    <location>
        <begin position="95"/>
        <end position="128"/>
    </location>
</feature>
<proteinExistence type="predicted"/>
<comment type="caution">
    <text evidence="3">The sequence shown here is derived from an EMBL/GenBank/DDBJ whole genome shotgun (WGS) entry which is preliminary data.</text>
</comment>
<sequence length="128" mass="14072">MAWSNAPYVYTYGVYYHSVFTIALLLRRSEQYGWRPIAGTENYTHTYLHGDPMDTHINLKPCYPDGRTVSYHSLLSSSSSSKPKEPTNYHGNDYSPSSTSSSLSSSSSSDEQSSSSSSSSSASATKFL</sequence>
<evidence type="ECO:0000256" key="1">
    <source>
        <dbReference type="SAM" id="MobiDB-lite"/>
    </source>
</evidence>